<organism evidence="1 2">
    <name type="scientific">Stephania japonica</name>
    <dbReference type="NCBI Taxonomy" id="461633"/>
    <lineage>
        <taxon>Eukaryota</taxon>
        <taxon>Viridiplantae</taxon>
        <taxon>Streptophyta</taxon>
        <taxon>Embryophyta</taxon>
        <taxon>Tracheophyta</taxon>
        <taxon>Spermatophyta</taxon>
        <taxon>Magnoliopsida</taxon>
        <taxon>Ranunculales</taxon>
        <taxon>Menispermaceae</taxon>
        <taxon>Menispermoideae</taxon>
        <taxon>Cissampelideae</taxon>
        <taxon>Stephania</taxon>
    </lineage>
</organism>
<sequence length="192" mass="20450">MAISASIQSATQEGMPIFSDDRLTSEVSNTNGWGPANYHNGNGWIQPVPPRGASSSDWIDEPAVDKYNGWGTMTTEPSAGTSQPPPSAANIGWLNNPDKNVHHGCCASEAGPSSSIPPHDVIDAQVANTIPEPASVPSAPSPVFESADNEQLVQYPSVDSSPVDLMISSVENEPEKTKVKKMVMILRHARYV</sequence>
<comment type="caution">
    <text evidence="1">The sequence shown here is derived from an EMBL/GenBank/DDBJ whole genome shotgun (WGS) entry which is preliminary data.</text>
</comment>
<protein>
    <submittedName>
        <fullName evidence="1">Uncharacterized protein</fullName>
    </submittedName>
</protein>
<accession>A0AAP0K810</accession>
<keyword evidence="2" id="KW-1185">Reference proteome</keyword>
<dbReference type="EMBL" id="JBBNAE010000002">
    <property type="protein sequence ID" value="KAK9146387.1"/>
    <property type="molecule type" value="Genomic_DNA"/>
</dbReference>
<evidence type="ECO:0000313" key="2">
    <source>
        <dbReference type="Proteomes" id="UP001417504"/>
    </source>
</evidence>
<dbReference type="AlphaFoldDB" id="A0AAP0K810"/>
<name>A0AAP0K810_9MAGN</name>
<dbReference type="Proteomes" id="UP001417504">
    <property type="component" value="Unassembled WGS sequence"/>
</dbReference>
<gene>
    <name evidence="1" type="ORF">Sjap_006290</name>
</gene>
<reference evidence="1 2" key="1">
    <citation type="submission" date="2024-01" db="EMBL/GenBank/DDBJ databases">
        <title>Genome assemblies of Stephania.</title>
        <authorList>
            <person name="Yang L."/>
        </authorList>
    </citation>
    <scope>NUCLEOTIDE SEQUENCE [LARGE SCALE GENOMIC DNA]</scope>
    <source>
        <strain evidence="1">QJT</strain>
        <tissue evidence="1">Leaf</tissue>
    </source>
</reference>
<evidence type="ECO:0000313" key="1">
    <source>
        <dbReference type="EMBL" id="KAK9146387.1"/>
    </source>
</evidence>
<proteinExistence type="predicted"/>